<dbReference type="Proteomes" id="UP000265614">
    <property type="component" value="Unassembled WGS sequence"/>
</dbReference>
<name>A0A3A3Z1E9_9ACTN</name>
<protein>
    <recommendedName>
        <fullName evidence="3">STAS domain-containing protein</fullName>
    </recommendedName>
</protein>
<gene>
    <name evidence="1" type="ORF">D5H78_07130</name>
</gene>
<dbReference type="Gene3D" id="3.30.750.24">
    <property type="entry name" value="STAS domain"/>
    <property type="match status" value="1"/>
</dbReference>
<dbReference type="InterPro" id="IPR036513">
    <property type="entry name" value="STAS_dom_sf"/>
</dbReference>
<dbReference type="RefSeq" id="WP_119949719.1">
    <property type="nucleotide sequence ID" value="NZ_QZEZ01000002.1"/>
</dbReference>
<sequence>MPVTSYVHRGVDVLAPSGPLDEPVVAALRAGLQRPLARRAPVVVHLDDLLPGDRPGQAALVRLCAEAAVADEHLRVVTAGCPCNALLDALEAAGVPLAPDLGSAARAVRASTRDHSCPG</sequence>
<organism evidence="1 2">
    <name type="scientific">Vallicoccus soli</name>
    <dbReference type="NCBI Taxonomy" id="2339232"/>
    <lineage>
        <taxon>Bacteria</taxon>
        <taxon>Bacillati</taxon>
        <taxon>Actinomycetota</taxon>
        <taxon>Actinomycetes</taxon>
        <taxon>Motilibacterales</taxon>
        <taxon>Vallicoccaceae</taxon>
        <taxon>Vallicoccus</taxon>
    </lineage>
</organism>
<comment type="caution">
    <text evidence="1">The sequence shown here is derived from an EMBL/GenBank/DDBJ whole genome shotgun (WGS) entry which is preliminary data.</text>
</comment>
<dbReference type="EMBL" id="QZEZ01000002">
    <property type="protein sequence ID" value="RJK97003.1"/>
    <property type="molecule type" value="Genomic_DNA"/>
</dbReference>
<dbReference type="AlphaFoldDB" id="A0A3A3Z1E9"/>
<evidence type="ECO:0008006" key="3">
    <source>
        <dbReference type="Google" id="ProtNLM"/>
    </source>
</evidence>
<accession>A0A3A3Z1E9</accession>
<evidence type="ECO:0000313" key="2">
    <source>
        <dbReference type="Proteomes" id="UP000265614"/>
    </source>
</evidence>
<proteinExistence type="predicted"/>
<evidence type="ECO:0000313" key="1">
    <source>
        <dbReference type="EMBL" id="RJK97003.1"/>
    </source>
</evidence>
<reference evidence="1 2" key="1">
    <citation type="submission" date="2018-09" db="EMBL/GenBank/DDBJ databases">
        <title>YIM 75000 draft genome.</title>
        <authorList>
            <person name="Tang S."/>
            <person name="Feng Y."/>
        </authorList>
    </citation>
    <scope>NUCLEOTIDE SEQUENCE [LARGE SCALE GENOMIC DNA]</scope>
    <source>
        <strain evidence="1 2">YIM 75000</strain>
    </source>
</reference>
<keyword evidence="2" id="KW-1185">Reference proteome</keyword>